<proteinExistence type="predicted"/>
<dbReference type="PANTHER" id="PTHR42834:SF1">
    <property type="entry name" value="ENDONUCLEASE_EXONUCLEASE_PHOSPHATASE FAMILY PROTEIN (AFU_ORTHOLOGUE AFUA_3G09210)"/>
    <property type="match status" value="1"/>
</dbReference>
<dbReference type="InterPro" id="IPR005135">
    <property type="entry name" value="Endo/exonuclease/phosphatase"/>
</dbReference>
<name>A0A7X0PI27_9BURK</name>
<dbReference type="SUPFAM" id="SSF56219">
    <property type="entry name" value="DNase I-like"/>
    <property type="match status" value="1"/>
</dbReference>
<dbReference type="Gene3D" id="3.60.10.10">
    <property type="entry name" value="Endonuclease/exonuclease/phosphatase"/>
    <property type="match status" value="1"/>
</dbReference>
<dbReference type="EMBL" id="JACHLK010000011">
    <property type="protein sequence ID" value="MBB6562149.1"/>
    <property type="molecule type" value="Genomic_DNA"/>
</dbReference>
<evidence type="ECO:0000313" key="2">
    <source>
        <dbReference type="EMBL" id="MBB6562149.1"/>
    </source>
</evidence>
<dbReference type="AlphaFoldDB" id="A0A7X0PI27"/>
<evidence type="ECO:0000313" key="3">
    <source>
        <dbReference type="Proteomes" id="UP000575083"/>
    </source>
</evidence>
<comment type="caution">
    <text evidence="2">The sequence shown here is derived from an EMBL/GenBank/DDBJ whole genome shotgun (WGS) entry which is preliminary data.</text>
</comment>
<gene>
    <name evidence="2" type="ORF">HNP48_004858</name>
</gene>
<organism evidence="2 3">
    <name type="scientific">Acidovorax soli</name>
    <dbReference type="NCBI Taxonomy" id="592050"/>
    <lineage>
        <taxon>Bacteria</taxon>
        <taxon>Pseudomonadati</taxon>
        <taxon>Pseudomonadota</taxon>
        <taxon>Betaproteobacteria</taxon>
        <taxon>Burkholderiales</taxon>
        <taxon>Comamonadaceae</taxon>
        <taxon>Acidovorax</taxon>
    </lineage>
</organism>
<sequence length="351" mass="39034">MRPTPADHTPPPLATLMVATCNVLNLANPGRLFYPNQEAYTEAEYERKIDWLGSRFRTLNADVLAVQEVWDEAALKAAIAHSGLRYDFVAVPGAENDDKRHGAQGTPRVGIATRLKVEALQSFAQFPPAFQVDVPGLGLHTRFERPPLVATLRMKHGQRVNVLTAHLKSKRPKFLQDANGHVLEDKDDRKVGALASLRSLVMRGAEAMALRCLVIDLLQRTSVPLVVMGDFNDTPDSVTTQLICATTEIAYDRSARDVALFNAYDLQGEMALKKDVAFSHIHQGSPSVLDQILVSEEFLPRGRNSLGDVRRVDYFNDHLHEGRDRTRSDHGFVRALLRLQMEEKHAPAPGP</sequence>
<dbReference type="RefSeq" id="WP_184861878.1">
    <property type="nucleotide sequence ID" value="NZ_JACHLK010000011.1"/>
</dbReference>
<dbReference type="GO" id="GO:0003824">
    <property type="term" value="F:catalytic activity"/>
    <property type="evidence" value="ECO:0007669"/>
    <property type="project" value="InterPro"/>
</dbReference>
<reference evidence="2 3" key="1">
    <citation type="submission" date="2020-08" db="EMBL/GenBank/DDBJ databases">
        <title>Functional genomics of gut bacteria from endangered species of beetles.</title>
        <authorList>
            <person name="Carlos-Shanley C."/>
        </authorList>
    </citation>
    <scope>NUCLEOTIDE SEQUENCE [LARGE SCALE GENOMIC DNA]</scope>
    <source>
        <strain evidence="2 3">S00198</strain>
    </source>
</reference>
<feature type="domain" description="Endonuclease/exonuclease/phosphatase" evidence="1">
    <location>
        <begin position="52"/>
        <end position="330"/>
    </location>
</feature>
<evidence type="ECO:0000259" key="1">
    <source>
        <dbReference type="Pfam" id="PF03372"/>
    </source>
</evidence>
<dbReference type="Proteomes" id="UP000575083">
    <property type="component" value="Unassembled WGS sequence"/>
</dbReference>
<protein>
    <submittedName>
        <fullName evidence="2">Putative extracellular nuclease</fullName>
    </submittedName>
</protein>
<dbReference type="Pfam" id="PF03372">
    <property type="entry name" value="Exo_endo_phos"/>
    <property type="match status" value="1"/>
</dbReference>
<accession>A0A7X0PI27</accession>
<keyword evidence="3" id="KW-1185">Reference proteome</keyword>
<dbReference type="PANTHER" id="PTHR42834">
    <property type="entry name" value="ENDONUCLEASE/EXONUCLEASE/PHOSPHATASE FAMILY PROTEIN (AFU_ORTHOLOGUE AFUA_3G09210)"/>
    <property type="match status" value="1"/>
</dbReference>
<dbReference type="InterPro" id="IPR036691">
    <property type="entry name" value="Endo/exonu/phosph_ase_sf"/>
</dbReference>